<evidence type="ECO:0000313" key="2">
    <source>
        <dbReference type="Proteomes" id="UP000003803"/>
    </source>
</evidence>
<organism evidence="1 2">
    <name type="scientific">Anaerotruncus colihominis DSM 17241</name>
    <dbReference type="NCBI Taxonomy" id="445972"/>
    <lineage>
        <taxon>Bacteria</taxon>
        <taxon>Bacillati</taxon>
        <taxon>Bacillota</taxon>
        <taxon>Clostridia</taxon>
        <taxon>Eubacteriales</taxon>
        <taxon>Oscillospiraceae</taxon>
        <taxon>Anaerotruncus</taxon>
    </lineage>
</organism>
<dbReference type="Proteomes" id="UP000003803">
    <property type="component" value="Unassembled WGS sequence"/>
</dbReference>
<dbReference type="HOGENOM" id="CLU_3148792_0_0_9"/>
<evidence type="ECO:0000313" key="1">
    <source>
        <dbReference type="EMBL" id="EDS10802.1"/>
    </source>
</evidence>
<name>B0PC47_9FIRM</name>
<gene>
    <name evidence="1" type="ORF">ANACOL_02356</name>
</gene>
<protein>
    <submittedName>
        <fullName evidence="1">Uncharacterized protein</fullName>
    </submittedName>
</protein>
<comment type="caution">
    <text evidence="1">The sequence shown here is derived from an EMBL/GenBank/DDBJ whole genome shotgun (WGS) entry which is preliminary data.</text>
</comment>
<dbReference type="AlphaFoldDB" id="B0PC47"/>
<reference evidence="1" key="1">
    <citation type="submission" date="2007-11" db="EMBL/GenBank/DDBJ databases">
        <authorList>
            <person name="Fulton L."/>
            <person name="Clifton S."/>
            <person name="Fulton B."/>
            <person name="Xu J."/>
            <person name="Minx P."/>
            <person name="Pepin K.H."/>
            <person name="Johnson M."/>
            <person name="Thiruvilangam P."/>
            <person name="Bhonagiri V."/>
            <person name="Nash W.E."/>
            <person name="Mardis E.R."/>
            <person name="Wilson R.K."/>
        </authorList>
    </citation>
    <scope>NUCLEOTIDE SEQUENCE [LARGE SCALE GENOMIC DNA]</scope>
    <source>
        <strain evidence="1">DSM 17241</strain>
    </source>
</reference>
<sequence>MHRKTFRLFKEKAEGFLLGLSKQLELAGCAPAARRLSLLLLAKGPASE</sequence>
<proteinExistence type="predicted"/>
<accession>B0PC47</accession>
<keyword evidence="2" id="KW-1185">Reference proteome</keyword>
<reference evidence="1" key="2">
    <citation type="submission" date="2013-09" db="EMBL/GenBank/DDBJ databases">
        <title>Draft genome sequence of Anaerotruncus colihominis(DSM 17241).</title>
        <authorList>
            <person name="Sudarsanam P."/>
            <person name="Ley R."/>
            <person name="Guruge J."/>
            <person name="Turnbaugh P.J."/>
            <person name="Mahowald M."/>
            <person name="Liep D."/>
            <person name="Gordon J."/>
        </authorList>
    </citation>
    <scope>NUCLEOTIDE SEQUENCE</scope>
    <source>
        <strain evidence="1">DSM 17241</strain>
    </source>
</reference>
<dbReference type="EMBL" id="ABGD02000019">
    <property type="protein sequence ID" value="EDS10802.1"/>
    <property type="molecule type" value="Genomic_DNA"/>
</dbReference>